<accession>A0A810L3W9</accession>
<proteinExistence type="predicted"/>
<protein>
    <submittedName>
        <fullName evidence="2">Uncharacterized protein</fullName>
    </submittedName>
</protein>
<reference evidence="2" key="1">
    <citation type="submission" date="2020-08" db="EMBL/GenBank/DDBJ databases">
        <title>Whole genome shotgun sequence of Actinocatenispora sera NBRC 101916.</title>
        <authorList>
            <person name="Komaki H."/>
            <person name="Tamura T."/>
        </authorList>
    </citation>
    <scope>NUCLEOTIDE SEQUENCE</scope>
    <source>
        <strain evidence="2">NBRC 101916</strain>
    </source>
</reference>
<sequence>MLAQLGQQRGDLGRLVHPDAEYQRAPGRCRLVERVVDDHSADLVDRLGVTGDELEQGGAEILQDPAQAGPRSSGGHGDKHVPDGRARDRDRVWASMTKS</sequence>
<feature type="region of interest" description="Disordered" evidence="1">
    <location>
        <begin position="1"/>
        <end position="22"/>
    </location>
</feature>
<keyword evidence="3" id="KW-1185">Reference proteome</keyword>
<dbReference type="Proteomes" id="UP000680750">
    <property type="component" value="Chromosome"/>
</dbReference>
<dbReference type="KEGG" id="aser:Asera_29460"/>
<feature type="region of interest" description="Disordered" evidence="1">
    <location>
        <begin position="59"/>
        <end position="99"/>
    </location>
</feature>
<organism evidence="2 3">
    <name type="scientific">Actinocatenispora sera</name>
    <dbReference type="NCBI Taxonomy" id="390989"/>
    <lineage>
        <taxon>Bacteria</taxon>
        <taxon>Bacillati</taxon>
        <taxon>Actinomycetota</taxon>
        <taxon>Actinomycetes</taxon>
        <taxon>Micromonosporales</taxon>
        <taxon>Micromonosporaceae</taxon>
        <taxon>Actinocatenispora</taxon>
    </lineage>
</organism>
<feature type="compositionally biased region" description="Basic and acidic residues" evidence="1">
    <location>
        <begin position="11"/>
        <end position="22"/>
    </location>
</feature>
<feature type="compositionally biased region" description="Basic and acidic residues" evidence="1">
    <location>
        <begin position="76"/>
        <end position="92"/>
    </location>
</feature>
<evidence type="ECO:0000313" key="2">
    <source>
        <dbReference type="EMBL" id="BCJ28838.1"/>
    </source>
</evidence>
<dbReference type="AlphaFoldDB" id="A0A810L3W9"/>
<gene>
    <name evidence="2" type="ORF">Asera_29460</name>
</gene>
<evidence type="ECO:0000313" key="3">
    <source>
        <dbReference type="Proteomes" id="UP000680750"/>
    </source>
</evidence>
<name>A0A810L3W9_9ACTN</name>
<dbReference type="EMBL" id="AP023354">
    <property type="protein sequence ID" value="BCJ28838.1"/>
    <property type="molecule type" value="Genomic_DNA"/>
</dbReference>
<evidence type="ECO:0000256" key="1">
    <source>
        <dbReference type="SAM" id="MobiDB-lite"/>
    </source>
</evidence>